<organism evidence="2 3">
    <name type="scientific">Carya illinoinensis</name>
    <name type="common">Pecan</name>
    <dbReference type="NCBI Taxonomy" id="32201"/>
    <lineage>
        <taxon>Eukaryota</taxon>
        <taxon>Viridiplantae</taxon>
        <taxon>Streptophyta</taxon>
        <taxon>Embryophyta</taxon>
        <taxon>Tracheophyta</taxon>
        <taxon>Spermatophyta</taxon>
        <taxon>Magnoliopsida</taxon>
        <taxon>eudicotyledons</taxon>
        <taxon>Gunneridae</taxon>
        <taxon>Pentapetalae</taxon>
        <taxon>rosids</taxon>
        <taxon>fabids</taxon>
        <taxon>Fagales</taxon>
        <taxon>Juglandaceae</taxon>
        <taxon>Carya</taxon>
    </lineage>
</organism>
<dbReference type="PANTHER" id="PTHR35109">
    <property type="entry name" value="GLUTAMATE RACEMASE"/>
    <property type="match status" value="1"/>
</dbReference>
<dbReference type="AlphaFoldDB" id="A0A922EZQ1"/>
<evidence type="ECO:0008006" key="4">
    <source>
        <dbReference type="Google" id="ProtNLM"/>
    </source>
</evidence>
<gene>
    <name evidence="2" type="ORF">I3842_05G016200</name>
</gene>
<reference evidence="2" key="1">
    <citation type="submission" date="2021-01" db="EMBL/GenBank/DDBJ databases">
        <authorList>
            <person name="Lovell J.T."/>
            <person name="Bentley N."/>
            <person name="Bhattarai G."/>
            <person name="Jenkins J.W."/>
            <person name="Sreedasyam A."/>
            <person name="Alarcon Y."/>
            <person name="Bock C."/>
            <person name="Boston L."/>
            <person name="Carlson J."/>
            <person name="Cervantes K."/>
            <person name="Clermont K."/>
            <person name="Krom N."/>
            <person name="Kubenka K."/>
            <person name="Mamidi S."/>
            <person name="Mattison C."/>
            <person name="Monteros M."/>
            <person name="Pisani C."/>
            <person name="Plott C."/>
            <person name="Rajasekar S."/>
            <person name="Rhein H.S."/>
            <person name="Rohla C."/>
            <person name="Song M."/>
            <person name="Hilaire R.S."/>
            <person name="Shu S."/>
            <person name="Wells L."/>
            <person name="Wang X."/>
            <person name="Webber J."/>
            <person name="Heerema R.J."/>
            <person name="Klein P."/>
            <person name="Conner P."/>
            <person name="Grauke L."/>
            <person name="Grimwood J."/>
            <person name="Schmutz J."/>
            <person name="Randall J.J."/>
        </authorList>
    </citation>
    <scope>NUCLEOTIDE SEQUENCE</scope>
    <source>
        <tissue evidence="2">Leaf</tissue>
    </source>
</reference>
<accession>A0A922EZQ1</accession>
<protein>
    <recommendedName>
        <fullName evidence="4">Late embryogenesis abundant protein</fullName>
    </recommendedName>
</protein>
<evidence type="ECO:0000313" key="2">
    <source>
        <dbReference type="EMBL" id="KAG6710718.1"/>
    </source>
</evidence>
<proteinExistence type="predicted"/>
<name>A0A922EZQ1_CARIL</name>
<evidence type="ECO:0000313" key="3">
    <source>
        <dbReference type="Proteomes" id="UP000811246"/>
    </source>
</evidence>
<comment type="caution">
    <text evidence="2">The sequence shown here is derived from an EMBL/GenBank/DDBJ whole genome shotgun (WGS) entry which is preliminary data.</text>
</comment>
<dbReference type="PANTHER" id="PTHR35109:SF1">
    <property type="entry name" value="GLUTAMATE RACEMASE"/>
    <property type="match status" value="1"/>
</dbReference>
<dbReference type="Proteomes" id="UP000811246">
    <property type="component" value="Chromosome 5"/>
</dbReference>
<dbReference type="EMBL" id="CM031829">
    <property type="protein sequence ID" value="KAG6710718.1"/>
    <property type="molecule type" value="Genomic_DNA"/>
</dbReference>
<feature type="region of interest" description="Disordered" evidence="1">
    <location>
        <begin position="97"/>
        <end position="117"/>
    </location>
</feature>
<sequence>MAKTKMFMLRHGAWCREAKRVNRSSSKLVAAGAGRPEKLAGNAVVSDVKMDESPYWVPHPRTGIYFPKGHESVMDDVPEGAASLNQFQTYWLRNVDGVERPDPNTPHDHDQFLTNNF</sequence>
<feature type="compositionally biased region" description="Basic and acidic residues" evidence="1">
    <location>
        <begin position="97"/>
        <end position="111"/>
    </location>
</feature>
<evidence type="ECO:0000256" key="1">
    <source>
        <dbReference type="SAM" id="MobiDB-lite"/>
    </source>
</evidence>